<gene>
    <name evidence="6" type="ORF">Cabys_3913</name>
    <name evidence="7" type="ORF">Calab_1215</name>
</gene>
<dbReference type="NCBIfam" id="NF007113">
    <property type="entry name" value="PRK09562.1"/>
    <property type="match status" value="1"/>
</dbReference>
<dbReference type="GO" id="GO:0008168">
    <property type="term" value="F:methyltransferase activity"/>
    <property type="evidence" value="ECO:0007669"/>
    <property type="project" value="UniProtKB-KW"/>
</dbReference>
<dbReference type="EMBL" id="CP018099">
    <property type="protein sequence ID" value="APF20658.1"/>
    <property type="molecule type" value="Genomic_DNA"/>
</dbReference>
<dbReference type="InterPro" id="IPR011551">
    <property type="entry name" value="NTP_PyrPHydrolase_MazG"/>
</dbReference>
<evidence type="ECO:0000256" key="2">
    <source>
        <dbReference type="ARBA" id="ARBA00061115"/>
    </source>
</evidence>
<dbReference type="FunFam" id="1.10.287.1080:FF:000001">
    <property type="entry name" value="Nucleoside triphosphate pyrophosphohydrolase"/>
    <property type="match status" value="1"/>
</dbReference>
<dbReference type="InterPro" id="IPR048011">
    <property type="entry name" value="NTP-PPase_MazG-like_C"/>
</dbReference>
<keyword evidence="6" id="KW-0378">Hydrolase</keyword>
<evidence type="ECO:0000313" key="6">
    <source>
        <dbReference type="EMBL" id="APF20658.1"/>
    </source>
</evidence>
<dbReference type="GO" id="GO:0046081">
    <property type="term" value="P:dUTP catabolic process"/>
    <property type="evidence" value="ECO:0007669"/>
    <property type="project" value="TreeGrafter"/>
</dbReference>
<evidence type="ECO:0000256" key="3">
    <source>
        <dbReference type="ARBA" id="ARBA00066372"/>
    </source>
</evidence>
<evidence type="ECO:0000313" key="7">
    <source>
        <dbReference type="EMBL" id="EHO40841.1"/>
    </source>
</evidence>
<dbReference type="Proteomes" id="UP000004671">
    <property type="component" value="Chromosome"/>
</dbReference>
<dbReference type="FunCoup" id="H1XXW6">
    <property type="interactions" value="254"/>
</dbReference>
<evidence type="ECO:0000313" key="8">
    <source>
        <dbReference type="Proteomes" id="UP000004671"/>
    </source>
</evidence>
<dbReference type="CDD" id="cd11529">
    <property type="entry name" value="NTP-PPase_MazG_Cterm"/>
    <property type="match status" value="1"/>
</dbReference>
<dbReference type="GO" id="GO:0046052">
    <property type="term" value="P:UTP catabolic process"/>
    <property type="evidence" value="ECO:0007669"/>
    <property type="project" value="TreeGrafter"/>
</dbReference>
<dbReference type="eggNOG" id="COG3956">
    <property type="taxonomic scope" value="Bacteria"/>
</dbReference>
<dbReference type="SUPFAM" id="SSF101386">
    <property type="entry name" value="all-alpha NTP pyrophosphatases"/>
    <property type="match status" value="2"/>
</dbReference>
<dbReference type="GO" id="GO:0046061">
    <property type="term" value="P:dATP catabolic process"/>
    <property type="evidence" value="ECO:0007669"/>
    <property type="project" value="TreeGrafter"/>
</dbReference>
<comment type="similarity">
    <text evidence="2">Belongs to the nucleoside triphosphate pyrophosphohydrolase family.</text>
</comment>
<dbReference type="EMBL" id="CM001402">
    <property type="protein sequence ID" value="EHO40841.1"/>
    <property type="molecule type" value="Genomic_DNA"/>
</dbReference>
<dbReference type="FunFam" id="1.10.287.1080:FF:000003">
    <property type="entry name" value="Nucleoside triphosphate pyrophosphohydrolase"/>
    <property type="match status" value="1"/>
</dbReference>
<evidence type="ECO:0000259" key="5">
    <source>
        <dbReference type="Pfam" id="PF03819"/>
    </source>
</evidence>
<dbReference type="HOGENOM" id="CLU_038356_0_1_0"/>
<dbReference type="CDD" id="cd11528">
    <property type="entry name" value="NTP-PPase_MazG_Nterm"/>
    <property type="match status" value="1"/>
</dbReference>
<dbReference type="PaxDb" id="880073-Calab_1215"/>
<dbReference type="KEGG" id="caby:Cabys_3913"/>
<organism evidence="7 8">
    <name type="scientific">Caldithrix abyssi DSM 13497</name>
    <dbReference type="NCBI Taxonomy" id="880073"/>
    <lineage>
        <taxon>Bacteria</taxon>
        <taxon>Pseudomonadati</taxon>
        <taxon>Calditrichota</taxon>
        <taxon>Calditrichia</taxon>
        <taxon>Calditrichales</taxon>
        <taxon>Calditrichaceae</taxon>
        <taxon>Caldithrix</taxon>
    </lineage>
</organism>
<reference evidence="6 9" key="2">
    <citation type="submission" date="2016-11" db="EMBL/GenBank/DDBJ databases">
        <title>Genomic analysis of Caldithrix abyssi and proposal of a novel bacterial phylum Caldithrichaeota.</title>
        <authorList>
            <person name="Kublanov I."/>
            <person name="Sigalova O."/>
            <person name="Gavrilov S."/>
            <person name="Lebedinsky A."/>
            <person name="Ivanova N."/>
            <person name="Daum C."/>
            <person name="Reddy T."/>
            <person name="Klenk H.P."/>
            <person name="Goker M."/>
            <person name="Reva O."/>
            <person name="Miroshnichenko M."/>
            <person name="Kyprides N."/>
            <person name="Woyke T."/>
            <person name="Gelfand M."/>
        </authorList>
    </citation>
    <scope>NUCLEOTIDE SEQUENCE [LARGE SCALE GENOMIC DNA]</scope>
    <source>
        <strain evidence="6 9">LF13</strain>
    </source>
</reference>
<keyword evidence="8" id="KW-1185">Reference proteome</keyword>
<dbReference type="OrthoDB" id="9808939at2"/>
<dbReference type="STRING" id="880073.Cabys_3913"/>
<dbReference type="AlphaFoldDB" id="H1XXW6"/>
<name>H1XXW6_CALAY</name>
<dbReference type="GO" id="GO:0032259">
    <property type="term" value="P:methylation"/>
    <property type="evidence" value="ECO:0007669"/>
    <property type="project" value="UniProtKB-KW"/>
</dbReference>
<dbReference type="Pfam" id="PF03819">
    <property type="entry name" value="MazG"/>
    <property type="match status" value="2"/>
</dbReference>
<keyword evidence="6" id="KW-0489">Methyltransferase</keyword>
<keyword evidence="6" id="KW-0808">Transferase</keyword>
<dbReference type="GO" id="GO:0006950">
    <property type="term" value="P:response to stress"/>
    <property type="evidence" value="ECO:0007669"/>
    <property type="project" value="UniProtKB-ARBA"/>
</dbReference>
<dbReference type="Proteomes" id="UP000183868">
    <property type="component" value="Chromosome"/>
</dbReference>
<feature type="domain" description="NTP pyrophosphohydrolase MazG-like" evidence="5">
    <location>
        <begin position="167"/>
        <end position="226"/>
    </location>
</feature>
<dbReference type="PANTHER" id="PTHR30522">
    <property type="entry name" value="NUCLEOSIDE TRIPHOSPHATE PYROPHOSPHOHYDROLASE"/>
    <property type="match status" value="1"/>
</dbReference>
<dbReference type="GO" id="GO:0006203">
    <property type="term" value="P:dGTP catabolic process"/>
    <property type="evidence" value="ECO:0007669"/>
    <property type="project" value="TreeGrafter"/>
</dbReference>
<dbReference type="InterPro" id="IPR004518">
    <property type="entry name" value="MazG-like_dom"/>
</dbReference>
<reference evidence="7 8" key="1">
    <citation type="submission" date="2011-09" db="EMBL/GenBank/DDBJ databases">
        <title>The permanent draft genome of Caldithrix abyssi DSM 13497.</title>
        <authorList>
            <consortium name="US DOE Joint Genome Institute (JGI-PGF)"/>
            <person name="Lucas S."/>
            <person name="Han J."/>
            <person name="Lapidus A."/>
            <person name="Bruce D."/>
            <person name="Goodwin L."/>
            <person name="Pitluck S."/>
            <person name="Peters L."/>
            <person name="Kyrpides N."/>
            <person name="Mavromatis K."/>
            <person name="Ivanova N."/>
            <person name="Mikhailova N."/>
            <person name="Chertkov O."/>
            <person name="Detter J.C."/>
            <person name="Tapia R."/>
            <person name="Han C."/>
            <person name="Land M."/>
            <person name="Hauser L."/>
            <person name="Markowitz V."/>
            <person name="Cheng J.-F."/>
            <person name="Hugenholtz P."/>
            <person name="Woyke T."/>
            <person name="Wu D."/>
            <person name="Spring S."/>
            <person name="Brambilla E."/>
            <person name="Klenk H.-P."/>
            <person name="Eisen J.A."/>
        </authorList>
    </citation>
    <scope>NUCLEOTIDE SEQUENCE [LARGE SCALE GENOMIC DNA]</scope>
    <source>
        <strain evidence="7 8">DSM 13497</strain>
    </source>
</reference>
<evidence type="ECO:0000313" key="9">
    <source>
        <dbReference type="Proteomes" id="UP000183868"/>
    </source>
</evidence>
<protein>
    <recommendedName>
        <fullName evidence="4">Nucleoside triphosphate pyrophosphohydrolase</fullName>
        <ecNumber evidence="3">3.6.1.8</ecNumber>
    </recommendedName>
</protein>
<feature type="domain" description="NTP pyrophosphohydrolase MazG-like" evidence="5">
    <location>
        <begin position="29"/>
        <end position="102"/>
    </location>
</feature>
<dbReference type="GO" id="GO:0047693">
    <property type="term" value="F:ATP diphosphatase activity"/>
    <property type="evidence" value="ECO:0007669"/>
    <property type="project" value="UniProtKB-EC"/>
</dbReference>
<dbReference type="Gene3D" id="1.10.287.1080">
    <property type="entry name" value="MazG-like"/>
    <property type="match status" value="2"/>
</dbReference>
<dbReference type="InterPro" id="IPR048015">
    <property type="entry name" value="NTP-PPase_MazG-like_N"/>
</dbReference>
<evidence type="ECO:0000256" key="1">
    <source>
        <dbReference type="ARBA" id="ARBA00052141"/>
    </source>
</evidence>
<dbReference type="NCBIfam" id="TIGR00444">
    <property type="entry name" value="mazG"/>
    <property type="match status" value="1"/>
</dbReference>
<dbReference type="RefSeq" id="WP_006927900.1">
    <property type="nucleotide sequence ID" value="NZ_CM001402.1"/>
</dbReference>
<accession>H1XXW6</accession>
<proteinExistence type="inferred from homology"/>
<comment type="catalytic activity">
    <reaction evidence="1">
        <text>ATP + H2O = AMP + diphosphate + H(+)</text>
        <dbReference type="Rhea" id="RHEA:14245"/>
        <dbReference type="ChEBI" id="CHEBI:15377"/>
        <dbReference type="ChEBI" id="CHEBI:15378"/>
        <dbReference type="ChEBI" id="CHEBI:30616"/>
        <dbReference type="ChEBI" id="CHEBI:33019"/>
        <dbReference type="ChEBI" id="CHEBI:456215"/>
        <dbReference type="EC" id="3.6.1.8"/>
    </reaction>
</comment>
<dbReference type="GO" id="GO:0046047">
    <property type="term" value="P:TTP catabolic process"/>
    <property type="evidence" value="ECO:0007669"/>
    <property type="project" value="TreeGrafter"/>
</dbReference>
<evidence type="ECO:0000256" key="4">
    <source>
        <dbReference type="ARBA" id="ARBA00074799"/>
    </source>
</evidence>
<sequence length="259" mass="30462" precursor="true">MKDKQKFTMDDLLQIMHRLRKECPWDARQTHESLRQFLLEETYEVLETIDQKQWQKMAGELGDLLLQIVFHSEIAAEDNRFDFSDVVDHICKKLIARHPHVFGEKQLQDARQVKDNWEHTKVRDEGRTSLLSGVPAAAPALLQAQRLQEKAATVGFDWPEIEPVFDKVIEELHELKQAVKEGNQQEKENELGDLLFALVNLGRFLNITAEDALRKTNRKFLRRFQHIERQYRGDVKAMQQATLDELDKHWEQAKKNEKK</sequence>
<dbReference type="InParanoid" id="H1XXW6"/>
<dbReference type="EC" id="3.6.1.8" evidence="3"/>
<dbReference type="PANTHER" id="PTHR30522:SF0">
    <property type="entry name" value="NUCLEOSIDE TRIPHOSPHATE PYROPHOSPHOHYDROLASE"/>
    <property type="match status" value="1"/>
</dbReference>
<dbReference type="GO" id="GO:0046076">
    <property type="term" value="P:dTTP catabolic process"/>
    <property type="evidence" value="ECO:0007669"/>
    <property type="project" value="TreeGrafter"/>
</dbReference>